<dbReference type="OrthoDB" id="6992731at2"/>
<proteinExistence type="predicted"/>
<sequence>MGEMIEHHLPPVPQAYRGLWERTLIERDGVAGAGNEQDERVFWLQTENWHADLRIPLDRPAFAGVEALDGCSDAQLGFITRQEGFCGLTKVEGSVCTWLRIHDLRPGTALDVGRMSFAEPNFIIETGISSDYLEHWRKVPGSDGACGVTSAAGELMLQAGRFSMRIRPRPPAPAHADSYAPVETLDRAHLLWRASLEITLLEETRAVLSTHPWLEQEAGSSVIAQVARCA</sequence>
<evidence type="ECO:0000313" key="2">
    <source>
        <dbReference type="Proteomes" id="UP000268192"/>
    </source>
</evidence>
<dbReference type="AlphaFoldDB" id="A0A3Q8XR08"/>
<name>A0A3Q8XR08_9HYPH</name>
<accession>A0A3Q8XR08</accession>
<dbReference type="KEGG" id="abaw:D5400_12855"/>
<gene>
    <name evidence="1" type="ORF">D5400_12855</name>
</gene>
<protein>
    <submittedName>
        <fullName evidence="1">Uncharacterized protein</fullName>
    </submittedName>
</protein>
<dbReference type="EMBL" id="CP032509">
    <property type="protein sequence ID" value="AZN72048.1"/>
    <property type="molecule type" value="Genomic_DNA"/>
</dbReference>
<reference evidence="1 2" key="1">
    <citation type="submission" date="2018-09" db="EMBL/GenBank/DDBJ databases">
        <title>Marinorhizobium profundi gen. nov., sp. nov., isolated from a deep-sea sediment sample from the New Britain Trench and proposal of Marinorhizobiaceae fam. nov. in the order Rhizobiales of the class Alphaproteobacteria.</title>
        <authorList>
            <person name="Cao J."/>
        </authorList>
    </citation>
    <scope>NUCLEOTIDE SEQUENCE [LARGE SCALE GENOMIC DNA]</scope>
    <source>
        <strain evidence="1 2">WS11</strain>
    </source>
</reference>
<dbReference type="RefSeq" id="WP_126010362.1">
    <property type="nucleotide sequence ID" value="NZ_CP032509.1"/>
</dbReference>
<dbReference type="Proteomes" id="UP000268192">
    <property type="component" value="Chromosome"/>
</dbReference>
<organism evidence="1 2">
    <name type="scientific">Georhizobium profundi</name>
    <dbReference type="NCBI Taxonomy" id="2341112"/>
    <lineage>
        <taxon>Bacteria</taxon>
        <taxon>Pseudomonadati</taxon>
        <taxon>Pseudomonadota</taxon>
        <taxon>Alphaproteobacteria</taxon>
        <taxon>Hyphomicrobiales</taxon>
        <taxon>Rhizobiaceae</taxon>
        <taxon>Georhizobium</taxon>
    </lineage>
</organism>
<keyword evidence="2" id="KW-1185">Reference proteome</keyword>
<evidence type="ECO:0000313" key="1">
    <source>
        <dbReference type="EMBL" id="AZN72048.1"/>
    </source>
</evidence>